<comment type="subcellular location">
    <subcellularLocation>
        <location evidence="3">Cytoplasm</location>
    </subcellularLocation>
</comment>
<reference evidence="5 6" key="1">
    <citation type="submission" date="2020-08" db="EMBL/GenBank/DDBJ databases">
        <title>Genomic Encyclopedia of Type Strains, Phase IV (KMG-IV): sequencing the most valuable type-strain genomes for metagenomic binning, comparative biology and taxonomic classification.</title>
        <authorList>
            <person name="Goeker M."/>
        </authorList>
    </citation>
    <scope>NUCLEOTIDE SEQUENCE [LARGE SCALE GENOMIC DNA]</scope>
    <source>
        <strain evidence="5 6">DSM 102850</strain>
    </source>
</reference>
<dbReference type="Gene3D" id="3.10.20.10">
    <property type="match status" value="1"/>
</dbReference>
<dbReference type="GO" id="GO:0016783">
    <property type="term" value="F:sulfurtransferase activity"/>
    <property type="evidence" value="ECO:0007669"/>
    <property type="project" value="InterPro"/>
</dbReference>
<dbReference type="HAMAP" id="MF_00187">
    <property type="entry name" value="FdhD"/>
    <property type="match status" value="1"/>
</dbReference>
<dbReference type="GO" id="GO:0006777">
    <property type="term" value="P:Mo-molybdopterin cofactor biosynthetic process"/>
    <property type="evidence" value="ECO:0007669"/>
    <property type="project" value="UniProtKB-UniRule"/>
</dbReference>
<comment type="caution">
    <text evidence="3">Lacks conserved residue(s) required for the propagation of feature annotation.</text>
</comment>
<dbReference type="InterPro" id="IPR016193">
    <property type="entry name" value="Cytidine_deaminase-like"/>
</dbReference>
<keyword evidence="1 3" id="KW-0963">Cytoplasm</keyword>
<dbReference type="InterPro" id="IPR003786">
    <property type="entry name" value="FdhD"/>
</dbReference>
<feature type="active site" description="Cysteine persulfide intermediate" evidence="3">
    <location>
        <position position="118"/>
    </location>
</feature>
<dbReference type="PANTHER" id="PTHR30592:SF1">
    <property type="entry name" value="SULFUR CARRIER PROTEIN FDHD"/>
    <property type="match status" value="1"/>
</dbReference>
<keyword evidence="6" id="KW-1185">Reference proteome</keyword>
<dbReference type="PANTHER" id="PTHR30592">
    <property type="entry name" value="FORMATE DEHYDROGENASE"/>
    <property type="match status" value="1"/>
</dbReference>
<dbReference type="EMBL" id="JACHOB010000006">
    <property type="protein sequence ID" value="MBB4660174.1"/>
    <property type="molecule type" value="Genomic_DNA"/>
</dbReference>
<dbReference type="NCBIfam" id="TIGR00129">
    <property type="entry name" value="fdhD_narQ"/>
    <property type="match status" value="1"/>
</dbReference>
<evidence type="ECO:0000313" key="5">
    <source>
        <dbReference type="EMBL" id="MBB4660174.1"/>
    </source>
</evidence>
<comment type="function">
    <text evidence="3">Required for formate dehydrogenase (FDH) activity. Acts as a sulfur carrier protein that transfers sulfur from IscS to the molybdenum cofactor prior to its insertion into FDH.</text>
</comment>
<keyword evidence="2 3" id="KW-0501">Molybdenum cofactor biosynthesis</keyword>
<dbReference type="Pfam" id="PF02634">
    <property type="entry name" value="FdhD-NarQ"/>
    <property type="match status" value="1"/>
</dbReference>
<dbReference type="GO" id="GO:0005737">
    <property type="term" value="C:cytoplasm"/>
    <property type="evidence" value="ECO:0007669"/>
    <property type="project" value="UniProtKB-SubCell"/>
</dbReference>
<dbReference type="GO" id="GO:0097163">
    <property type="term" value="F:sulfur carrier activity"/>
    <property type="evidence" value="ECO:0007669"/>
    <property type="project" value="UniProtKB-UniRule"/>
</dbReference>
<evidence type="ECO:0000256" key="2">
    <source>
        <dbReference type="ARBA" id="ARBA00023150"/>
    </source>
</evidence>
<comment type="caution">
    <text evidence="5">The sequence shown here is derived from an EMBL/GenBank/DDBJ whole genome shotgun (WGS) entry which is preliminary data.</text>
</comment>
<name>A0A840I7M6_9PROT</name>
<evidence type="ECO:0000313" key="6">
    <source>
        <dbReference type="Proteomes" id="UP000563524"/>
    </source>
</evidence>
<proteinExistence type="inferred from homology"/>
<dbReference type="RefSeq" id="WP_183819487.1">
    <property type="nucleotide sequence ID" value="NZ_JACHOB010000006.1"/>
</dbReference>
<feature type="region of interest" description="Disordered" evidence="4">
    <location>
        <begin position="1"/>
        <end position="31"/>
    </location>
</feature>
<dbReference type="PIRSF" id="PIRSF015626">
    <property type="entry name" value="FdhD"/>
    <property type="match status" value="1"/>
</dbReference>
<comment type="similarity">
    <text evidence="3">Belongs to the FdhD family.</text>
</comment>
<accession>A0A840I7M6</accession>
<dbReference type="Proteomes" id="UP000563524">
    <property type="component" value="Unassembled WGS sequence"/>
</dbReference>
<evidence type="ECO:0000256" key="1">
    <source>
        <dbReference type="ARBA" id="ARBA00022490"/>
    </source>
</evidence>
<dbReference type="Gene3D" id="3.40.140.10">
    <property type="entry name" value="Cytidine Deaminase, domain 2"/>
    <property type="match status" value="1"/>
</dbReference>
<dbReference type="SUPFAM" id="SSF53927">
    <property type="entry name" value="Cytidine deaminase-like"/>
    <property type="match status" value="1"/>
</dbReference>
<dbReference type="AlphaFoldDB" id="A0A840I7M6"/>
<protein>
    <recommendedName>
        <fullName evidence="3">Sulfur carrier protein FdhD</fullName>
    </recommendedName>
</protein>
<organism evidence="5 6">
    <name type="scientific">Parvularcula dongshanensis</name>
    <dbReference type="NCBI Taxonomy" id="1173995"/>
    <lineage>
        <taxon>Bacteria</taxon>
        <taxon>Pseudomonadati</taxon>
        <taxon>Pseudomonadota</taxon>
        <taxon>Alphaproteobacteria</taxon>
        <taxon>Parvularculales</taxon>
        <taxon>Parvularculaceae</taxon>
        <taxon>Parvularcula</taxon>
    </lineage>
</organism>
<gene>
    <name evidence="3" type="primary">fdhD</name>
    <name evidence="5" type="ORF">GGQ59_002718</name>
</gene>
<evidence type="ECO:0000256" key="4">
    <source>
        <dbReference type="SAM" id="MobiDB-lite"/>
    </source>
</evidence>
<evidence type="ECO:0000256" key="3">
    <source>
        <dbReference type="HAMAP-Rule" id="MF_00187"/>
    </source>
</evidence>
<sequence>MSRDDDQGPRAGDRELRFGEHGADGSSRETTRAVAVEAPVAVEVAGLGYAVMMVTPRDLEDFGVGFALAERLIAGPDDLASVDVCEAEAGLVLRLGLIPGAARPALDRVRRRTGDSSCGLCGVSSLEALAKPLPRVPSPRRPSEQAVFAALGTLRDRQSLGRRTAAVHAAAFCTPDGRIETVREDVGRHNALDKLIGARLRQGLSLQDGFVLLTSRCSYELVEKAAVAGLSALVTVSLPTTLAIERAAEAGLPLLVLARDDSFLTVTDSSVESDRYS</sequence>